<keyword evidence="4" id="KW-0573">Peptidoglycan synthesis</keyword>
<accession>A0ABW5TFR1</accession>
<evidence type="ECO:0000256" key="3">
    <source>
        <dbReference type="ARBA" id="ARBA00022960"/>
    </source>
</evidence>
<evidence type="ECO:0000256" key="6">
    <source>
        <dbReference type="ARBA" id="ARBA00023316"/>
    </source>
</evidence>
<dbReference type="PROSITE" id="PS51191">
    <property type="entry name" value="FEMABX"/>
    <property type="match status" value="1"/>
</dbReference>
<evidence type="ECO:0000256" key="2">
    <source>
        <dbReference type="ARBA" id="ARBA00022679"/>
    </source>
</evidence>
<dbReference type="Gene3D" id="3.40.630.30">
    <property type="match status" value="2"/>
</dbReference>
<comment type="similarity">
    <text evidence="1">Belongs to the FemABX family.</text>
</comment>
<dbReference type="Pfam" id="PF02388">
    <property type="entry name" value="FemAB"/>
    <property type="match status" value="2"/>
</dbReference>
<evidence type="ECO:0000256" key="1">
    <source>
        <dbReference type="ARBA" id="ARBA00009943"/>
    </source>
</evidence>
<evidence type="ECO:0000256" key="4">
    <source>
        <dbReference type="ARBA" id="ARBA00022984"/>
    </source>
</evidence>
<dbReference type="PANTHER" id="PTHR36174:SF1">
    <property type="entry name" value="LIPID II:GLYCINE GLYCYLTRANSFERASE"/>
    <property type="match status" value="1"/>
</dbReference>
<dbReference type="InterPro" id="IPR016181">
    <property type="entry name" value="Acyl_CoA_acyltransferase"/>
</dbReference>
<gene>
    <name evidence="7" type="ORF">ACFSR0_01655</name>
</gene>
<evidence type="ECO:0000313" key="7">
    <source>
        <dbReference type="EMBL" id="MFD2728141.1"/>
    </source>
</evidence>
<protein>
    <submittedName>
        <fullName evidence="7">Lipid II:glycine glycyltransferase FemX</fullName>
    </submittedName>
</protein>
<name>A0ABW5TFR1_9ENTE</name>
<dbReference type="PANTHER" id="PTHR36174">
    <property type="entry name" value="LIPID II:GLYCINE GLYCYLTRANSFERASE"/>
    <property type="match status" value="1"/>
</dbReference>
<keyword evidence="6" id="KW-0961">Cell wall biogenesis/degradation</keyword>
<keyword evidence="2" id="KW-0808">Transferase</keyword>
<keyword evidence="3" id="KW-0133">Cell shape</keyword>
<keyword evidence="5" id="KW-0012">Acyltransferase</keyword>
<dbReference type="Proteomes" id="UP001597427">
    <property type="component" value="Unassembled WGS sequence"/>
</dbReference>
<evidence type="ECO:0000256" key="5">
    <source>
        <dbReference type="ARBA" id="ARBA00023315"/>
    </source>
</evidence>
<reference evidence="8" key="1">
    <citation type="journal article" date="2019" name="Int. J. Syst. Evol. Microbiol.">
        <title>The Global Catalogue of Microorganisms (GCM) 10K type strain sequencing project: providing services to taxonomists for standard genome sequencing and annotation.</title>
        <authorList>
            <consortium name="The Broad Institute Genomics Platform"/>
            <consortium name="The Broad Institute Genome Sequencing Center for Infectious Disease"/>
            <person name="Wu L."/>
            <person name="Ma J."/>
        </authorList>
    </citation>
    <scope>NUCLEOTIDE SEQUENCE [LARGE SCALE GENOMIC DNA]</scope>
    <source>
        <strain evidence="8">TISTR 932</strain>
    </source>
</reference>
<dbReference type="InterPro" id="IPR050644">
    <property type="entry name" value="PG_Glycine_Bridge_Synth"/>
</dbReference>
<keyword evidence="8" id="KW-1185">Reference proteome</keyword>
<dbReference type="RefSeq" id="WP_379979248.1">
    <property type="nucleotide sequence ID" value="NZ_JBHUMO010000009.1"/>
</dbReference>
<organism evidence="7 8">
    <name type="scientific">Enterococcus camelliae</name>
    <dbReference type="NCBI Taxonomy" id="453959"/>
    <lineage>
        <taxon>Bacteria</taxon>
        <taxon>Bacillati</taxon>
        <taxon>Bacillota</taxon>
        <taxon>Bacilli</taxon>
        <taxon>Lactobacillales</taxon>
        <taxon>Enterococcaceae</taxon>
        <taxon>Enterococcus</taxon>
    </lineage>
</organism>
<dbReference type="SUPFAM" id="SSF55729">
    <property type="entry name" value="Acyl-CoA N-acyltransferases (Nat)"/>
    <property type="match status" value="2"/>
</dbReference>
<evidence type="ECO:0000313" key="8">
    <source>
        <dbReference type="Proteomes" id="UP001597427"/>
    </source>
</evidence>
<proteinExistence type="inferred from homology"/>
<dbReference type="InterPro" id="IPR003447">
    <property type="entry name" value="FEMABX"/>
</dbReference>
<sequence>MPVVKQTNQTEVAKYQAFVEQAKYTAITQDPKWAQVKNNWEPLEVYLEEEQQIVAAMSILMIEQTDGQVFAYVSKGPVVNEYSPKIVNQLIAEAEPILKAKKVFLLRMDPEWPYSEELSAAFRAEGYQVRNRNVSGKATIQPRYTMRVDLRNVQNEEELMASFYGKTRYRIRYALKNGVTYRLSDKREDLAIFYNLHKETSERHGISYRPFSYFERLADAFLARGLMRIVIAEVDGKPDAAGLDFAYGNYVWYMYAGSTHENQVLMAPYLVNWVGMQWALTLGKEFYDLGGVFAPDKSDSLYQFKYMFTRPNGATEYIGEIDKVYDEAYYQKFLEK</sequence>
<dbReference type="EMBL" id="JBHUMO010000009">
    <property type="protein sequence ID" value="MFD2728141.1"/>
    <property type="molecule type" value="Genomic_DNA"/>
</dbReference>
<comment type="caution">
    <text evidence="7">The sequence shown here is derived from an EMBL/GenBank/DDBJ whole genome shotgun (WGS) entry which is preliminary data.</text>
</comment>